<comment type="similarity">
    <text evidence="5">Belongs to the sigma-70 factor family. ECF subfamily.</text>
</comment>
<evidence type="ECO:0000313" key="9">
    <source>
        <dbReference type="Proteomes" id="UP000812270"/>
    </source>
</evidence>
<keyword evidence="2 5" id="KW-0731">Sigma factor</keyword>
<dbReference type="Pfam" id="PF08281">
    <property type="entry name" value="Sigma70_r4_2"/>
    <property type="match status" value="1"/>
</dbReference>
<feature type="domain" description="RNA polymerase sigma factor 70 region 4 type 2" evidence="7">
    <location>
        <begin position="128"/>
        <end position="177"/>
    </location>
</feature>
<dbReference type="PROSITE" id="PS01063">
    <property type="entry name" value="SIGMA70_ECF"/>
    <property type="match status" value="1"/>
</dbReference>
<proteinExistence type="inferred from homology"/>
<dbReference type="Pfam" id="PF04542">
    <property type="entry name" value="Sigma70_r2"/>
    <property type="match status" value="1"/>
</dbReference>
<evidence type="ECO:0000259" key="6">
    <source>
        <dbReference type="Pfam" id="PF04542"/>
    </source>
</evidence>
<dbReference type="InterPro" id="IPR013249">
    <property type="entry name" value="RNA_pol_sigma70_r4_t2"/>
</dbReference>
<sequence length="201" mass="23131">MIVASKILPDEKHLLNLVALGDVHAFSAIYHHYNRSIYPFVLKIAKSEALAEEIIQEVFISVWLNRAQMTQVENFRAYIYTIATNKTLNYFKKAVAETRRILQVSATSAKVSNVTEEEIFAKESESLVQAAVESLPEQRKKIYKLSRHEGLTHEQIAEKLNISKNTVKNQLVEALKFIRHYLNRNNEIPLAITFMIMKSLK</sequence>
<dbReference type="EMBL" id="JAHSPG010000017">
    <property type="protein sequence ID" value="MBV4360189.1"/>
    <property type="molecule type" value="Genomic_DNA"/>
</dbReference>
<keyword evidence="1 5" id="KW-0805">Transcription regulation</keyword>
<comment type="caution">
    <text evidence="8">The sequence shown here is derived from an EMBL/GenBank/DDBJ whole genome shotgun (WGS) entry which is preliminary data.</text>
</comment>
<evidence type="ECO:0000256" key="5">
    <source>
        <dbReference type="RuleBase" id="RU000716"/>
    </source>
</evidence>
<dbReference type="InterPro" id="IPR014284">
    <property type="entry name" value="RNA_pol_sigma-70_dom"/>
</dbReference>
<dbReference type="InterPro" id="IPR000838">
    <property type="entry name" value="RNA_pol_sigma70_ECF_CS"/>
</dbReference>
<accession>A0A9E2SED7</accession>
<dbReference type="InterPro" id="IPR007627">
    <property type="entry name" value="RNA_pol_sigma70_r2"/>
</dbReference>
<dbReference type="PANTHER" id="PTHR43133:SF46">
    <property type="entry name" value="RNA POLYMERASE SIGMA-70 FACTOR ECF SUBFAMILY"/>
    <property type="match status" value="1"/>
</dbReference>
<evidence type="ECO:0000256" key="1">
    <source>
        <dbReference type="ARBA" id="ARBA00023015"/>
    </source>
</evidence>
<dbReference type="Proteomes" id="UP000812270">
    <property type="component" value="Unassembled WGS sequence"/>
</dbReference>
<evidence type="ECO:0000256" key="3">
    <source>
        <dbReference type="ARBA" id="ARBA00023125"/>
    </source>
</evidence>
<dbReference type="GO" id="GO:0003677">
    <property type="term" value="F:DNA binding"/>
    <property type="evidence" value="ECO:0007669"/>
    <property type="project" value="UniProtKB-KW"/>
</dbReference>
<dbReference type="InterPro" id="IPR039425">
    <property type="entry name" value="RNA_pol_sigma-70-like"/>
</dbReference>
<keyword evidence="9" id="KW-1185">Reference proteome</keyword>
<organism evidence="8 9">
    <name type="scientific">Pinibacter aurantiacus</name>
    <dbReference type="NCBI Taxonomy" id="2851599"/>
    <lineage>
        <taxon>Bacteria</taxon>
        <taxon>Pseudomonadati</taxon>
        <taxon>Bacteroidota</taxon>
        <taxon>Chitinophagia</taxon>
        <taxon>Chitinophagales</taxon>
        <taxon>Chitinophagaceae</taxon>
        <taxon>Pinibacter</taxon>
    </lineage>
</organism>
<name>A0A9E2SED7_9BACT</name>
<keyword evidence="4 5" id="KW-0804">Transcription</keyword>
<evidence type="ECO:0000256" key="4">
    <source>
        <dbReference type="ARBA" id="ARBA00023163"/>
    </source>
</evidence>
<dbReference type="AlphaFoldDB" id="A0A9E2SED7"/>
<reference evidence="8" key="1">
    <citation type="submission" date="2021-06" db="EMBL/GenBank/DDBJ databases">
        <authorList>
            <person name="Huq M.A."/>
        </authorList>
    </citation>
    <scope>NUCLEOTIDE SEQUENCE</scope>
    <source>
        <strain evidence="8">MAH-26</strain>
    </source>
</reference>
<dbReference type="NCBIfam" id="TIGR02937">
    <property type="entry name" value="sigma70-ECF"/>
    <property type="match status" value="1"/>
</dbReference>
<dbReference type="InterPro" id="IPR014327">
    <property type="entry name" value="RNA_pol_sigma70_bacteroid"/>
</dbReference>
<evidence type="ECO:0000259" key="7">
    <source>
        <dbReference type="Pfam" id="PF08281"/>
    </source>
</evidence>
<gene>
    <name evidence="8" type="ORF">KTO63_23695</name>
</gene>
<evidence type="ECO:0000256" key="2">
    <source>
        <dbReference type="ARBA" id="ARBA00023082"/>
    </source>
</evidence>
<evidence type="ECO:0000313" key="8">
    <source>
        <dbReference type="EMBL" id="MBV4360189.1"/>
    </source>
</evidence>
<dbReference type="NCBIfam" id="TIGR02985">
    <property type="entry name" value="Sig70_bacteroi1"/>
    <property type="match status" value="1"/>
</dbReference>
<dbReference type="RefSeq" id="WP_217794455.1">
    <property type="nucleotide sequence ID" value="NZ_JAHSPG010000017.1"/>
</dbReference>
<protein>
    <recommendedName>
        <fullName evidence="5">RNA polymerase sigma factor</fullName>
    </recommendedName>
</protein>
<dbReference type="GO" id="GO:0016987">
    <property type="term" value="F:sigma factor activity"/>
    <property type="evidence" value="ECO:0007669"/>
    <property type="project" value="UniProtKB-KW"/>
</dbReference>
<feature type="domain" description="RNA polymerase sigma-70 region 2" evidence="6">
    <location>
        <begin position="29"/>
        <end position="94"/>
    </location>
</feature>
<dbReference type="GO" id="GO:0006352">
    <property type="term" value="P:DNA-templated transcription initiation"/>
    <property type="evidence" value="ECO:0007669"/>
    <property type="project" value="InterPro"/>
</dbReference>
<dbReference type="PANTHER" id="PTHR43133">
    <property type="entry name" value="RNA POLYMERASE ECF-TYPE SIGMA FACTO"/>
    <property type="match status" value="1"/>
</dbReference>
<keyword evidence="3 5" id="KW-0238">DNA-binding</keyword>